<dbReference type="InterPro" id="IPR013096">
    <property type="entry name" value="Cupin_2"/>
</dbReference>
<dbReference type="InterPro" id="IPR052538">
    <property type="entry name" value="Flavonoid_dioxygenase-like"/>
</dbReference>
<dbReference type="Pfam" id="PF07883">
    <property type="entry name" value="Cupin_2"/>
    <property type="match status" value="1"/>
</dbReference>
<name>A0A4R7I0H0_9ACTN</name>
<keyword evidence="3" id="KW-1185">Reference proteome</keyword>
<dbReference type="SUPFAM" id="SSF51182">
    <property type="entry name" value="RmlC-like cupins"/>
    <property type="match status" value="1"/>
</dbReference>
<dbReference type="GO" id="GO:0016853">
    <property type="term" value="F:isomerase activity"/>
    <property type="evidence" value="ECO:0007669"/>
    <property type="project" value="UniProtKB-KW"/>
</dbReference>
<dbReference type="PANTHER" id="PTHR43346:SF1">
    <property type="entry name" value="QUERCETIN 2,3-DIOXYGENASE-RELATED"/>
    <property type="match status" value="1"/>
</dbReference>
<comment type="caution">
    <text evidence="2">The sequence shown here is derived from an EMBL/GenBank/DDBJ whole genome shotgun (WGS) entry which is preliminary data.</text>
</comment>
<keyword evidence="2" id="KW-0413">Isomerase</keyword>
<gene>
    <name evidence="2" type="ORF">BDK89_2496</name>
</gene>
<evidence type="ECO:0000313" key="2">
    <source>
        <dbReference type="EMBL" id="TDT16895.1"/>
    </source>
</evidence>
<dbReference type="PANTHER" id="PTHR43346">
    <property type="entry name" value="LIGAND BINDING DOMAIN PROTEIN, PUTATIVE (AFU_ORTHOLOGUE AFUA_6G14370)-RELATED"/>
    <property type="match status" value="1"/>
</dbReference>
<dbReference type="Proteomes" id="UP000294558">
    <property type="component" value="Unassembled WGS sequence"/>
</dbReference>
<dbReference type="AlphaFoldDB" id="A0A4R7I0H0"/>
<dbReference type="InterPro" id="IPR014710">
    <property type="entry name" value="RmlC-like_jellyroll"/>
</dbReference>
<reference evidence="2 3" key="1">
    <citation type="submission" date="2019-03" db="EMBL/GenBank/DDBJ databases">
        <title>Sequencing the genomes of 1000 actinobacteria strains.</title>
        <authorList>
            <person name="Klenk H.-P."/>
        </authorList>
    </citation>
    <scope>NUCLEOTIDE SEQUENCE [LARGE SCALE GENOMIC DNA]</scope>
    <source>
        <strain evidence="2 3">DSM 18936</strain>
    </source>
</reference>
<protein>
    <submittedName>
        <fullName evidence="2">Mannose-6-phosphate isomerase-like protein (Cupin superfamily)</fullName>
    </submittedName>
</protein>
<feature type="domain" description="Cupin type-2" evidence="1">
    <location>
        <begin position="39"/>
        <end position="104"/>
    </location>
</feature>
<organism evidence="2 3">
    <name type="scientific">Ilumatobacter fluminis</name>
    <dbReference type="NCBI Taxonomy" id="467091"/>
    <lineage>
        <taxon>Bacteria</taxon>
        <taxon>Bacillati</taxon>
        <taxon>Actinomycetota</taxon>
        <taxon>Acidimicrobiia</taxon>
        <taxon>Acidimicrobiales</taxon>
        <taxon>Ilumatobacteraceae</taxon>
        <taxon>Ilumatobacter</taxon>
    </lineage>
</organism>
<accession>A0A4R7I0H0</accession>
<dbReference type="InterPro" id="IPR011051">
    <property type="entry name" value="RmlC_Cupin_sf"/>
</dbReference>
<sequence length="137" mass="14903">MELFDARNAPCHRITDGDTVKLAVVRPPRDRDDTSVTFEVWDPGGSQPPNSHPRSVETFWFLAGEGVAECDGESTPVRAGEFLVLPPGSVHRIRNTGTGRLYAITTMSPDDGFADMIEQGPADRLDEHDLAVLAGEV</sequence>
<dbReference type="Gene3D" id="2.60.120.10">
    <property type="entry name" value="Jelly Rolls"/>
    <property type="match status" value="1"/>
</dbReference>
<evidence type="ECO:0000313" key="3">
    <source>
        <dbReference type="Proteomes" id="UP000294558"/>
    </source>
</evidence>
<evidence type="ECO:0000259" key="1">
    <source>
        <dbReference type="Pfam" id="PF07883"/>
    </source>
</evidence>
<dbReference type="EMBL" id="SOAU01000001">
    <property type="protein sequence ID" value="TDT16895.1"/>
    <property type="molecule type" value="Genomic_DNA"/>
</dbReference>
<proteinExistence type="predicted"/>